<dbReference type="RefSeq" id="WP_183399846.1">
    <property type="nucleotide sequence ID" value="NZ_JACIDS010000004.1"/>
</dbReference>
<proteinExistence type="predicted"/>
<dbReference type="FunFam" id="3.40.30.10:FF:000123">
    <property type="entry name" value="Glutathione transferase o1"/>
    <property type="match status" value="1"/>
</dbReference>
<evidence type="ECO:0000256" key="2">
    <source>
        <dbReference type="ARBA" id="ARBA00022679"/>
    </source>
</evidence>
<evidence type="ECO:0000313" key="6">
    <source>
        <dbReference type="EMBL" id="MBB3932191.1"/>
    </source>
</evidence>
<reference evidence="6 7" key="1">
    <citation type="submission" date="2020-08" db="EMBL/GenBank/DDBJ databases">
        <title>Genomic Encyclopedia of Type Strains, Phase IV (KMG-IV): sequencing the most valuable type-strain genomes for metagenomic binning, comparative biology and taxonomic classification.</title>
        <authorList>
            <person name="Goeker M."/>
        </authorList>
    </citation>
    <scope>NUCLEOTIDE SEQUENCE [LARGE SCALE GENOMIC DNA]</scope>
    <source>
        <strain evidence="6 7">DSM 25966</strain>
    </source>
</reference>
<comment type="catalytic activity">
    <reaction evidence="3">
        <text>RX + glutathione = an S-substituted glutathione + a halide anion + H(+)</text>
        <dbReference type="Rhea" id="RHEA:16437"/>
        <dbReference type="ChEBI" id="CHEBI:15378"/>
        <dbReference type="ChEBI" id="CHEBI:16042"/>
        <dbReference type="ChEBI" id="CHEBI:17792"/>
        <dbReference type="ChEBI" id="CHEBI:57925"/>
        <dbReference type="ChEBI" id="CHEBI:90779"/>
        <dbReference type="EC" id="2.5.1.18"/>
    </reaction>
</comment>
<dbReference type="Proteomes" id="UP000553963">
    <property type="component" value="Unassembled WGS sequence"/>
</dbReference>
<evidence type="ECO:0000259" key="5">
    <source>
        <dbReference type="PROSITE" id="PS50405"/>
    </source>
</evidence>
<dbReference type="InterPro" id="IPR010987">
    <property type="entry name" value="Glutathione-S-Trfase_C-like"/>
</dbReference>
<dbReference type="InterPro" id="IPR036282">
    <property type="entry name" value="Glutathione-S-Trfase_C_sf"/>
</dbReference>
<dbReference type="SFLD" id="SFLDG00358">
    <property type="entry name" value="Main_(cytGST)"/>
    <property type="match status" value="1"/>
</dbReference>
<feature type="domain" description="GST C-terminal" evidence="5">
    <location>
        <begin position="85"/>
        <end position="207"/>
    </location>
</feature>
<dbReference type="Gene3D" id="1.20.1050.10">
    <property type="match status" value="1"/>
</dbReference>
<accession>A0A840ATP5</accession>
<dbReference type="InterPro" id="IPR036249">
    <property type="entry name" value="Thioredoxin-like_sf"/>
</dbReference>
<comment type="caution">
    <text evidence="6">The sequence shown here is derived from an EMBL/GenBank/DDBJ whole genome shotgun (WGS) entry which is preliminary data.</text>
</comment>
<dbReference type="GO" id="GO:0004364">
    <property type="term" value="F:glutathione transferase activity"/>
    <property type="evidence" value="ECO:0007669"/>
    <property type="project" value="UniProtKB-EC"/>
</dbReference>
<dbReference type="Gene3D" id="3.40.30.10">
    <property type="entry name" value="Glutaredoxin"/>
    <property type="match status" value="1"/>
</dbReference>
<dbReference type="PANTHER" id="PTHR43968:SF6">
    <property type="entry name" value="GLUTATHIONE S-TRANSFERASE OMEGA"/>
    <property type="match status" value="1"/>
</dbReference>
<dbReference type="SFLD" id="SFLDG01152">
    <property type="entry name" value="Main.3:_Omega-_and_Tau-like"/>
    <property type="match status" value="1"/>
</dbReference>
<dbReference type="SUPFAM" id="SSF52833">
    <property type="entry name" value="Thioredoxin-like"/>
    <property type="match status" value="1"/>
</dbReference>
<dbReference type="Pfam" id="PF13410">
    <property type="entry name" value="GST_C_2"/>
    <property type="match status" value="1"/>
</dbReference>
<dbReference type="EC" id="2.5.1.18" evidence="1"/>
<dbReference type="SUPFAM" id="SSF47616">
    <property type="entry name" value="GST C-terminal domain-like"/>
    <property type="match status" value="1"/>
</dbReference>
<dbReference type="InterPro" id="IPR050983">
    <property type="entry name" value="GST_Omega/HSP26"/>
</dbReference>
<keyword evidence="2 6" id="KW-0808">Transferase</keyword>
<name>A0A840ATP5_9HYPH</name>
<keyword evidence="7" id="KW-1185">Reference proteome</keyword>
<gene>
    <name evidence="6" type="ORF">GGR25_003249</name>
</gene>
<dbReference type="AlphaFoldDB" id="A0A840ATP5"/>
<dbReference type="CDD" id="cd00299">
    <property type="entry name" value="GST_C_family"/>
    <property type="match status" value="1"/>
</dbReference>
<organism evidence="6 7">
    <name type="scientific">Kaistia hirudinis</name>
    <dbReference type="NCBI Taxonomy" id="1293440"/>
    <lineage>
        <taxon>Bacteria</taxon>
        <taxon>Pseudomonadati</taxon>
        <taxon>Pseudomonadota</taxon>
        <taxon>Alphaproteobacteria</taxon>
        <taxon>Hyphomicrobiales</taxon>
        <taxon>Kaistiaceae</taxon>
        <taxon>Kaistia</taxon>
    </lineage>
</organism>
<dbReference type="InterPro" id="IPR004045">
    <property type="entry name" value="Glutathione_S-Trfase_N"/>
</dbReference>
<protein>
    <recommendedName>
        <fullName evidence="1">glutathione transferase</fullName>
        <ecNumber evidence="1">2.5.1.18</ecNumber>
    </recommendedName>
</protein>
<evidence type="ECO:0000259" key="4">
    <source>
        <dbReference type="PROSITE" id="PS50404"/>
    </source>
</evidence>
<dbReference type="Pfam" id="PF13417">
    <property type="entry name" value="GST_N_3"/>
    <property type="match status" value="1"/>
</dbReference>
<dbReference type="PROSITE" id="PS50405">
    <property type="entry name" value="GST_CTER"/>
    <property type="match status" value="1"/>
</dbReference>
<dbReference type="PROSITE" id="PS50404">
    <property type="entry name" value="GST_NTER"/>
    <property type="match status" value="1"/>
</dbReference>
<dbReference type="InterPro" id="IPR040079">
    <property type="entry name" value="Glutathione_S-Trfase"/>
</dbReference>
<evidence type="ECO:0000256" key="1">
    <source>
        <dbReference type="ARBA" id="ARBA00012452"/>
    </source>
</evidence>
<feature type="domain" description="GST N-terminal" evidence="4">
    <location>
        <begin position="3"/>
        <end position="81"/>
    </location>
</feature>
<sequence>MSPPLTLVSFDLCPYVQRAAIVLGEKGVPYERTNIDLSNKPDWFMAISPLGKVPLLKVGDEVLFESTVIAEYLDETQPAPLHPADPLLKARHRGWMEFGSTILGDVWVLETTADQAAFDAKVKTVKEKFARVEAELGDGPFFAGPSFSLVDAVFAPIFRIFEGFDAVRDLGLFEGLPKVQAWRKALGDRASVKAAVVPDFQERLLAFLKRQNGIIAQGIA</sequence>
<evidence type="ECO:0000256" key="3">
    <source>
        <dbReference type="ARBA" id="ARBA00047960"/>
    </source>
</evidence>
<evidence type="ECO:0000313" key="7">
    <source>
        <dbReference type="Proteomes" id="UP000553963"/>
    </source>
</evidence>
<dbReference type="EMBL" id="JACIDS010000004">
    <property type="protein sequence ID" value="MBB3932191.1"/>
    <property type="molecule type" value="Genomic_DNA"/>
</dbReference>
<dbReference type="PANTHER" id="PTHR43968">
    <property type="match status" value="1"/>
</dbReference>
<dbReference type="InterPro" id="IPR045073">
    <property type="entry name" value="Omega/Tau-like"/>
</dbReference>
<dbReference type="SFLD" id="SFLDS00019">
    <property type="entry name" value="Glutathione_Transferase_(cytos"/>
    <property type="match status" value="1"/>
</dbReference>
<dbReference type="GO" id="GO:0005737">
    <property type="term" value="C:cytoplasm"/>
    <property type="evidence" value="ECO:0007669"/>
    <property type="project" value="TreeGrafter"/>
</dbReference>